<evidence type="ECO:0000313" key="1">
    <source>
        <dbReference type="EMBL" id="AIQ91167.1"/>
    </source>
</evidence>
<protein>
    <submittedName>
        <fullName evidence="1">Protein of unassigned function</fullName>
    </submittedName>
</protein>
<keyword evidence="2" id="KW-1185">Reference proteome</keyword>
<name>A0A089NUU4_9HYPH</name>
<gene>
    <name evidence="1" type="ORF">MOC_3412</name>
</gene>
<accession>A0A089NUU4</accession>
<dbReference type="EMBL" id="CP003811">
    <property type="protein sequence ID" value="AIQ91167.1"/>
    <property type="molecule type" value="Genomic_DNA"/>
</dbReference>
<dbReference type="RefSeq" id="WP_020091254.1">
    <property type="nucleotide sequence ID" value="NZ_CP003811.1"/>
</dbReference>
<evidence type="ECO:0000313" key="2">
    <source>
        <dbReference type="Proteomes" id="UP000029492"/>
    </source>
</evidence>
<dbReference type="STRING" id="693986.MOC_3412"/>
<sequence>MFDAITFPDRLTVAVPAQLAEAVRTVAAARGLTGADYVRGAVQARLMLDGANFDRLPDLKRVATRRGPSRAL</sequence>
<dbReference type="HOGENOM" id="CLU_2717766_0_0_5"/>
<dbReference type="Proteomes" id="UP000029492">
    <property type="component" value="Chromosome"/>
</dbReference>
<reference evidence="1 2" key="1">
    <citation type="journal article" date="2014" name="PLoS ONE">
        <title>Genome Information of Methylobacterium oryzae, a Plant-Probiotic Methylotroph in the Phyllosphere.</title>
        <authorList>
            <person name="Kwak M.J."/>
            <person name="Jeong H."/>
            <person name="Madhaiyan M."/>
            <person name="Lee Y."/>
            <person name="Sa T.M."/>
            <person name="Oh T.K."/>
            <person name="Kim J.F."/>
        </authorList>
    </citation>
    <scope>NUCLEOTIDE SEQUENCE [LARGE SCALE GENOMIC DNA]</scope>
    <source>
        <strain evidence="1 2">CBMB20</strain>
    </source>
</reference>
<dbReference type="KEGG" id="mor:MOC_3412"/>
<dbReference type="AlphaFoldDB" id="A0A089NUU4"/>
<proteinExistence type="predicted"/>
<organism evidence="1 2">
    <name type="scientific">Methylobacterium oryzae CBMB20</name>
    <dbReference type="NCBI Taxonomy" id="693986"/>
    <lineage>
        <taxon>Bacteria</taxon>
        <taxon>Pseudomonadati</taxon>
        <taxon>Pseudomonadota</taxon>
        <taxon>Alphaproteobacteria</taxon>
        <taxon>Hyphomicrobiales</taxon>
        <taxon>Methylobacteriaceae</taxon>
        <taxon>Methylobacterium</taxon>
    </lineage>
</organism>